<dbReference type="EMBL" id="PDXD01000444">
    <property type="protein sequence ID" value="RYN46414.1"/>
    <property type="molecule type" value="Genomic_DNA"/>
</dbReference>
<name>A0A4Q4MAY8_ALTAL</name>
<dbReference type="AlphaFoldDB" id="A0A4Q4MAY8"/>
<comment type="caution">
    <text evidence="2">The sequence shown here is derived from an EMBL/GenBank/DDBJ whole genome shotgun (WGS) entry which is preliminary data.</text>
</comment>
<dbReference type="Proteomes" id="UP000291422">
    <property type="component" value="Unassembled WGS sequence"/>
</dbReference>
<sequence length="85" mass="9596">MASLQHQKQTQARSRRAANNNYSKQTKTLKTKLDKFASAYGAEVYCIVRRNGRIIEFASRTEEGKPWSPPDQNTLVSGFVLAGYD</sequence>
<gene>
    <name evidence="2" type="ORF">AA0117_g13484</name>
</gene>
<evidence type="ECO:0000256" key="1">
    <source>
        <dbReference type="SAM" id="MobiDB-lite"/>
    </source>
</evidence>
<reference evidence="3" key="1">
    <citation type="journal article" date="2019" name="bioRxiv">
        <title>Genomics, evolutionary history and diagnostics of the Alternaria alternata species group including apple and Asian pear pathotypes.</title>
        <authorList>
            <person name="Armitage A.D."/>
            <person name="Cockerton H.M."/>
            <person name="Sreenivasaprasad S."/>
            <person name="Woodhall J.W."/>
            <person name="Lane C.R."/>
            <person name="Harrison R.J."/>
            <person name="Clarkson J.P."/>
        </authorList>
    </citation>
    <scope>NUCLEOTIDE SEQUENCE [LARGE SCALE GENOMIC DNA]</scope>
    <source>
        <strain evidence="3">FERA 1177</strain>
    </source>
</reference>
<protein>
    <recommendedName>
        <fullName evidence="4">MADS-box domain-containing protein</fullName>
    </recommendedName>
</protein>
<evidence type="ECO:0000313" key="2">
    <source>
        <dbReference type="EMBL" id="RYN46414.1"/>
    </source>
</evidence>
<evidence type="ECO:0008006" key="4">
    <source>
        <dbReference type="Google" id="ProtNLM"/>
    </source>
</evidence>
<accession>A0A4Q4MAY8</accession>
<organism evidence="2 3">
    <name type="scientific">Alternaria alternata</name>
    <name type="common">Alternaria rot fungus</name>
    <name type="synonym">Torula alternata</name>
    <dbReference type="NCBI Taxonomy" id="5599"/>
    <lineage>
        <taxon>Eukaryota</taxon>
        <taxon>Fungi</taxon>
        <taxon>Dikarya</taxon>
        <taxon>Ascomycota</taxon>
        <taxon>Pezizomycotina</taxon>
        <taxon>Dothideomycetes</taxon>
        <taxon>Pleosporomycetidae</taxon>
        <taxon>Pleosporales</taxon>
        <taxon>Pleosporineae</taxon>
        <taxon>Pleosporaceae</taxon>
        <taxon>Alternaria</taxon>
        <taxon>Alternaria sect. Alternaria</taxon>
        <taxon>Alternaria alternata complex</taxon>
    </lineage>
</organism>
<feature type="region of interest" description="Disordered" evidence="1">
    <location>
        <begin position="1"/>
        <end position="25"/>
    </location>
</feature>
<proteinExistence type="predicted"/>
<evidence type="ECO:0000313" key="3">
    <source>
        <dbReference type="Proteomes" id="UP000291422"/>
    </source>
</evidence>